<accession>A0A2K4ZAD7</accession>
<evidence type="ECO:0000256" key="1">
    <source>
        <dbReference type="SAM" id="Coils"/>
    </source>
</evidence>
<dbReference type="EMBL" id="OFSM01000001">
    <property type="protein sequence ID" value="SOY27423.1"/>
    <property type="molecule type" value="Genomic_DNA"/>
</dbReference>
<keyword evidence="2" id="KW-0812">Transmembrane</keyword>
<keyword evidence="4" id="KW-1185">Reference proteome</keyword>
<evidence type="ECO:0000313" key="3">
    <source>
        <dbReference type="EMBL" id="SOY27423.1"/>
    </source>
</evidence>
<keyword evidence="2" id="KW-1133">Transmembrane helix</keyword>
<protein>
    <submittedName>
        <fullName evidence="3">Uncharacterized protein</fullName>
    </submittedName>
</protein>
<dbReference type="OrthoDB" id="10013141at2"/>
<evidence type="ECO:0000256" key="2">
    <source>
        <dbReference type="SAM" id="Phobius"/>
    </source>
</evidence>
<dbReference type="Proteomes" id="UP000236311">
    <property type="component" value="Unassembled WGS sequence"/>
</dbReference>
<dbReference type="RefSeq" id="WP_103237555.1">
    <property type="nucleotide sequence ID" value="NZ_JANJZD010000008.1"/>
</dbReference>
<feature type="transmembrane region" description="Helical" evidence="2">
    <location>
        <begin position="103"/>
        <end position="120"/>
    </location>
</feature>
<organism evidence="3 4">
    <name type="scientific">Acetatifactor muris</name>
    <dbReference type="NCBI Taxonomy" id="879566"/>
    <lineage>
        <taxon>Bacteria</taxon>
        <taxon>Bacillati</taxon>
        <taxon>Bacillota</taxon>
        <taxon>Clostridia</taxon>
        <taxon>Lachnospirales</taxon>
        <taxon>Lachnospiraceae</taxon>
        <taxon>Acetatifactor</taxon>
    </lineage>
</organism>
<proteinExistence type="predicted"/>
<reference evidence="3 4" key="1">
    <citation type="submission" date="2018-01" db="EMBL/GenBank/DDBJ databases">
        <authorList>
            <person name="Gaut B.S."/>
            <person name="Morton B.R."/>
            <person name="Clegg M.T."/>
            <person name="Duvall M.R."/>
        </authorList>
    </citation>
    <scope>NUCLEOTIDE SEQUENCE [LARGE SCALE GENOMIC DNA]</scope>
    <source>
        <strain evidence="3">GP69</strain>
    </source>
</reference>
<sequence>MARYTYTLRQEISHQGLNKYRVVTAQNRYELNQKIAAIQAQWDEQWGRKCEAEARKQELEARKRDKEQQKRDIEKAAKFAEDMTKDAVVCLLSQFRKLFQENLFVKIVYIIPLCLSLHVFQKRKSRLL</sequence>
<dbReference type="AlphaFoldDB" id="A0A2K4ZAD7"/>
<evidence type="ECO:0000313" key="4">
    <source>
        <dbReference type="Proteomes" id="UP000236311"/>
    </source>
</evidence>
<gene>
    <name evidence="3" type="ORF">AMURIS_00127</name>
</gene>
<feature type="coiled-coil region" evidence="1">
    <location>
        <begin position="49"/>
        <end position="83"/>
    </location>
</feature>
<keyword evidence="2" id="KW-0472">Membrane</keyword>
<name>A0A2K4ZAD7_9FIRM</name>
<keyword evidence="1" id="KW-0175">Coiled coil</keyword>